<reference evidence="3" key="1">
    <citation type="submission" date="2025-08" db="UniProtKB">
        <authorList>
            <consortium name="RefSeq"/>
        </authorList>
    </citation>
    <scope>IDENTIFICATION</scope>
    <source>
        <tissue evidence="3">Liver</tissue>
    </source>
</reference>
<feature type="region of interest" description="Disordered" evidence="1">
    <location>
        <begin position="107"/>
        <end position="159"/>
    </location>
</feature>
<gene>
    <name evidence="3" type="primary">LOC110340767</name>
</gene>
<proteinExistence type="predicted"/>
<evidence type="ECO:0000313" key="2">
    <source>
        <dbReference type="Proteomes" id="UP000886700"/>
    </source>
</evidence>
<keyword evidence="2" id="KW-1185">Reference proteome</keyword>
<feature type="compositionally biased region" description="Basic and acidic residues" evidence="1">
    <location>
        <begin position="562"/>
        <end position="576"/>
    </location>
</feature>
<feature type="region of interest" description="Disordered" evidence="1">
    <location>
        <begin position="351"/>
        <end position="516"/>
    </location>
</feature>
<feature type="compositionally biased region" description="Polar residues" evidence="1">
    <location>
        <begin position="396"/>
        <end position="407"/>
    </location>
</feature>
<protein>
    <submittedName>
        <fullName evidence="3">Dentin sialophosphoprotein-like</fullName>
    </submittedName>
</protein>
<dbReference type="GeneID" id="110340767"/>
<feature type="compositionally biased region" description="Basic residues" evidence="1">
    <location>
        <begin position="46"/>
        <end position="55"/>
    </location>
</feature>
<evidence type="ECO:0000256" key="1">
    <source>
        <dbReference type="SAM" id="MobiDB-lite"/>
    </source>
</evidence>
<feature type="region of interest" description="Disordered" evidence="1">
    <location>
        <begin position="645"/>
        <end position="667"/>
    </location>
</feature>
<dbReference type="RefSeq" id="XP_040586189.1">
    <property type="nucleotide sequence ID" value="XM_040730255.1"/>
</dbReference>
<evidence type="ECO:0000313" key="3">
    <source>
        <dbReference type="RefSeq" id="XP_040586189.1"/>
    </source>
</evidence>
<organism evidence="2 3">
    <name type="scientific">Mesocricetus auratus</name>
    <name type="common">Golden hamster</name>
    <dbReference type="NCBI Taxonomy" id="10036"/>
    <lineage>
        <taxon>Eukaryota</taxon>
        <taxon>Metazoa</taxon>
        <taxon>Chordata</taxon>
        <taxon>Craniata</taxon>
        <taxon>Vertebrata</taxon>
        <taxon>Euteleostomi</taxon>
        <taxon>Mammalia</taxon>
        <taxon>Eutheria</taxon>
        <taxon>Euarchontoglires</taxon>
        <taxon>Glires</taxon>
        <taxon>Rodentia</taxon>
        <taxon>Myomorpha</taxon>
        <taxon>Muroidea</taxon>
        <taxon>Cricetidae</taxon>
        <taxon>Cricetinae</taxon>
        <taxon>Mesocricetus</taxon>
    </lineage>
</organism>
<dbReference type="Proteomes" id="UP000886700">
    <property type="component" value="Unplaced"/>
</dbReference>
<feature type="compositionally biased region" description="Low complexity" evidence="1">
    <location>
        <begin position="470"/>
        <end position="481"/>
    </location>
</feature>
<accession>A0ABM2W5N5</accession>
<feature type="region of interest" description="Disordered" evidence="1">
    <location>
        <begin position="556"/>
        <end position="579"/>
    </location>
</feature>
<feature type="compositionally biased region" description="Acidic residues" evidence="1">
    <location>
        <begin position="414"/>
        <end position="461"/>
    </location>
</feature>
<name>A0ABM2W5N5_MESAU</name>
<feature type="region of interest" description="Disordered" evidence="1">
    <location>
        <begin position="289"/>
        <end position="308"/>
    </location>
</feature>
<feature type="compositionally biased region" description="Basic and acidic residues" evidence="1">
    <location>
        <begin position="56"/>
        <end position="69"/>
    </location>
</feature>
<feature type="compositionally biased region" description="Acidic residues" evidence="1">
    <location>
        <begin position="136"/>
        <end position="147"/>
    </location>
</feature>
<sequence length="667" mass="74921">MVELLCVKIHFSGYQSSTDYSESPEEDSQESARSLKVVSRKELFRKTKSNLKRGHPSHDRERSRPDPHVNPRSISTVIEESQETDIRESARSPKVVSRKELFQKIKANLKRGHPSHDNERSRPGPHVNPRSISTIIEDDSDSYEEHDENGISKENSFKSDDLVSGSNGVPGHIQFSTGFVPDANVTVYDTNKDQYDTYDLDDTTTYDGSNANYGDDATIKDDYDTYDTIDDTSKDDYDTNYVNDNTEEELDTYNLGDIATYDDSNTNYVNDNTEEELDTYNLGDIATYDDSSKENSLQSDDLGGDTNYVNDNTEEELDTYNLGDIATYDDSNTNYVNDNTEEELDTYDMIDDTSKDDYDTYDQGDTATNDDSNTNYVNGNTEEELDTYNLGDITTYDDSNTNDVDNATTKEDLDTNDIVENTEDDSDTYDTTDDTSENEYDTYDATDDTSEDASDTSDIDADPIKEESDTNNTENSNSMTDKSSDNLETEQNICVLSDKDQRKTIPKEKINPPPIKVQSKKNRCFHALMRRLGLKHPKSSRVGPEIKTADQTENACGISKGLPKEDQGTSLEERAKPSPVVVQSRKRRFLTATLRKLGLRCYISPCTRPEPSMVKMTDKACDTNDDYGNNYSDSKDNVAIASTSNLACPSDPVEPAEAPCPAWEHKK</sequence>
<feature type="compositionally biased region" description="Polar residues" evidence="1">
    <location>
        <begin position="363"/>
        <end position="380"/>
    </location>
</feature>
<feature type="compositionally biased region" description="Basic and acidic residues" evidence="1">
    <location>
        <begin position="497"/>
        <end position="510"/>
    </location>
</feature>
<feature type="region of interest" description="Disordered" evidence="1">
    <location>
        <begin position="15"/>
        <end position="95"/>
    </location>
</feature>
<feature type="compositionally biased region" description="Basic and acidic residues" evidence="1">
    <location>
        <begin position="84"/>
        <end position="95"/>
    </location>
</feature>
<feature type="compositionally biased region" description="Basic and acidic residues" evidence="1">
    <location>
        <begin position="148"/>
        <end position="159"/>
    </location>
</feature>